<dbReference type="SMART" id="SM00422">
    <property type="entry name" value="HTH_MERR"/>
    <property type="match status" value="1"/>
</dbReference>
<keyword evidence="2" id="KW-0175">Coiled coil</keyword>
<name>A0A1H2HIU4_9GAMM</name>
<dbReference type="Proteomes" id="UP000243063">
    <property type="component" value="Chromosome I"/>
</dbReference>
<feature type="domain" description="HTH merR-type" evidence="3">
    <location>
        <begin position="1"/>
        <end position="68"/>
    </location>
</feature>
<reference evidence="5" key="1">
    <citation type="submission" date="2016-10" db="EMBL/GenBank/DDBJ databases">
        <authorList>
            <person name="Varghese N."/>
            <person name="Submissions S."/>
        </authorList>
    </citation>
    <scope>NUCLEOTIDE SEQUENCE [LARGE SCALE GENOMIC DNA]</scope>
    <source>
        <strain evidence="5">CCTCC 2012022</strain>
    </source>
</reference>
<dbReference type="InterPro" id="IPR009061">
    <property type="entry name" value="DNA-bd_dom_put_sf"/>
</dbReference>
<dbReference type="GO" id="GO:0003700">
    <property type="term" value="F:DNA-binding transcription factor activity"/>
    <property type="evidence" value="ECO:0007669"/>
    <property type="project" value="InterPro"/>
</dbReference>
<evidence type="ECO:0000313" key="4">
    <source>
        <dbReference type="EMBL" id="SDU31753.1"/>
    </source>
</evidence>
<dbReference type="GO" id="GO:0003677">
    <property type="term" value="F:DNA binding"/>
    <property type="evidence" value="ECO:0007669"/>
    <property type="project" value="UniProtKB-KW"/>
</dbReference>
<dbReference type="RefSeq" id="WP_090214671.1">
    <property type="nucleotide sequence ID" value="NZ_LT629780.1"/>
</dbReference>
<dbReference type="Gene3D" id="1.10.1660.10">
    <property type="match status" value="1"/>
</dbReference>
<gene>
    <name evidence="4" type="ORF">SAMN05216580_2355</name>
</gene>
<dbReference type="InterPro" id="IPR047057">
    <property type="entry name" value="MerR_fam"/>
</dbReference>
<evidence type="ECO:0000259" key="3">
    <source>
        <dbReference type="PROSITE" id="PS50937"/>
    </source>
</evidence>
<evidence type="ECO:0000256" key="1">
    <source>
        <dbReference type="ARBA" id="ARBA00023125"/>
    </source>
</evidence>
<dbReference type="PANTHER" id="PTHR30204:SF93">
    <property type="entry name" value="HTH MERR-TYPE DOMAIN-CONTAINING PROTEIN"/>
    <property type="match status" value="1"/>
</dbReference>
<accession>A0A1H2HIU4</accession>
<keyword evidence="5" id="KW-1185">Reference proteome</keyword>
<dbReference type="PANTHER" id="PTHR30204">
    <property type="entry name" value="REDOX-CYCLING DRUG-SENSING TRANSCRIPTIONAL ACTIVATOR SOXR"/>
    <property type="match status" value="1"/>
</dbReference>
<dbReference type="Pfam" id="PF13411">
    <property type="entry name" value="MerR_1"/>
    <property type="match status" value="1"/>
</dbReference>
<sequence length="130" mass="14581">MRIGTLATLSGATPRAIRLYERLGLLDGVARHGSYRHYAASHLERIRLIRQAQQLGFRLAELGELLRPGADGAPDWQALLGHLQHKRREALEEIAALQRRAEALQRTADELRACLEKRDASRLADCRVPA</sequence>
<dbReference type="SUPFAM" id="SSF46955">
    <property type="entry name" value="Putative DNA-binding domain"/>
    <property type="match status" value="1"/>
</dbReference>
<dbReference type="PRINTS" id="PR00040">
    <property type="entry name" value="HTHMERR"/>
</dbReference>
<keyword evidence="1 4" id="KW-0238">DNA-binding</keyword>
<organism evidence="4 5">
    <name type="scientific">Geopseudomonas guangdongensis</name>
    <dbReference type="NCBI Taxonomy" id="1245526"/>
    <lineage>
        <taxon>Bacteria</taxon>
        <taxon>Pseudomonadati</taxon>
        <taxon>Pseudomonadota</taxon>
        <taxon>Gammaproteobacteria</taxon>
        <taxon>Pseudomonadales</taxon>
        <taxon>Pseudomonadaceae</taxon>
        <taxon>Geopseudomonas</taxon>
    </lineage>
</organism>
<dbReference type="PROSITE" id="PS50937">
    <property type="entry name" value="HTH_MERR_2"/>
    <property type="match status" value="1"/>
</dbReference>
<protein>
    <submittedName>
        <fullName evidence="4">DNA-binding transcriptional regulator, MerR family</fullName>
    </submittedName>
</protein>
<dbReference type="EMBL" id="LT629780">
    <property type="protein sequence ID" value="SDU31753.1"/>
    <property type="molecule type" value="Genomic_DNA"/>
</dbReference>
<dbReference type="AlphaFoldDB" id="A0A1H2HIU4"/>
<feature type="coiled-coil region" evidence="2">
    <location>
        <begin position="80"/>
        <end position="114"/>
    </location>
</feature>
<dbReference type="InterPro" id="IPR000551">
    <property type="entry name" value="MerR-type_HTH_dom"/>
</dbReference>
<evidence type="ECO:0000313" key="5">
    <source>
        <dbReference type="Proteomes" id="UP000243063"/>
    </source>
</evidence>
<evidence type="ECO:0000256" key="2">
    <source>
        <dbReference type="SAM" id="Coils"/>
    </source>
</evidence>
<proteinExistence type="predicted"/>
<dbReference type="STRING" id="1245526.SAMN05216580_2355"/>
<dbReference type="OrthoDB" id="9808480at2"/>